<dbReference type="HOGENOM" id="CLU_1974493_0_0_1"/>
<accession>M1A281</accession>
<protein>
    <submittedName>
        <fullName evidence="2">Uncharacterized protein</fullName>
    </submittedName>
</protein>
<dbReference type="ExpressionAtlas" id="M1A281">
    <property type="expression patterns" value="baseline"/>
</dbReference>
<keyword evidence="3" id="KW-1185">Reference proteome</keyword>
<dbReference type="Proteomes" id="UP000011115">
    <property type="component" value="Unassembled WGS sequence"/>
</dbReference>
<name>M1A281_SOLTU</name>
<evidence type="ECO:0000313" key="2">
    <source>
        <dbReference type="EnsemblPlants" id="PGSC0003DMT400013050"/>
    </source>
</evidence>
<reference evidence="2" key="2">
    <citation type="submission" date="2015-06" db="UniProtKB">
        <authorList>
            <consortium name="EnsemblPlants"/>
        </authorList>
    </citation>
    <scope>IDENTIFICATION</scope>
    <source>
        <strain evidence="2">DM1-3 516 R44</strain>
    </source>
</reference>
<dbReference type="EnsemblPlants" id="PGSC0003DMT400013050">
    <property type="protein sequence ID" value="PGSC0003DMT400013050"/>
    <property type="gene ID" value="PGSC0003DMG400005090"/>
</dbReference>
<dbReference type="InParanoid" id="M1A281"/>
<feature type="transmembrane region" description="Helical" evidence="1">
    <location>
        <begin position="27"/>
        <end position="52"/>
    </location>
</feature>
<sequence length="127" mass="14325">MKDVATGLDESYREKPRWRSEERRAEAVSTGLVLVDLSVCMWWFAGGLWVVVSGREEEKDRRGVSLAFMVVCRRRGGERGSFGGCRRWLLERVKRGGWRSLALVAVSTQMADNYGGERKSRVLLGGS</sequence>
<keyword evidence="1" id="KW-1133">Transmembrane helix</keyword>
<keyword evidence="1" id="KW-0812">Transmembrane</keyword>
<proteinExistence type="predicted"/>
<keyword evidence="1" id="KW-0472">Membrane</keyword>
<dbReference type="Gramene" id="PGSC0003DMT400013050">
    <property type="protein sequence ID" value="PGSC0003DMT400013050"/>
    <property type="gene ID" value="PGSC0003DMG400005090"/>
</dbReference>
<evidence type="ECO:0000256" key="1">
    <source>
        <dbReference type="SAM" id="Phobius"/>
    </source>
</evidence>
<dbReference type="PaxDb" id="4113-PGSC0003DMT400013050"/>
<organism evidence="2 3">
    <name type="scientific">Solanum tuberosum</name>
    <name type="common">Potato</name>
    <dbReference type="NCBI Taxonomy" id="4113"/>
    <lineage>
        <taxon>Eukaryota</taxon>
        <taxon>Viridiplantae</taxon>
        <taxon>Streptophyta</taxon>
        <taxon>Embryophyta</taxon>
        <taxon>Tracheophyta</taxon>
        <taxon>Spermatophyta</taxon>
        <taxon>Magnoliopsida</taxon>
        <taxon>eudicotyledons</taxon>
        <taxon>Gunneridae</taxon>
        <taxon>Pentapetalae</taxon>
        <taxon>asterids</taxon>
        <taxon>lamiids</taxon>
        <taxon>Solanales</taxon>
        <taxon>Solanaceae</taxon>
        <taxon>Solanoideae</taxon>
        <taxon>Solaneae</taxon>
        <taxon>Solanum</taxon>
    </lineage>
</organism>
<evidence type="ECO:0000313" key="3">
    <source>
        <dbReference type="Proteomes" id="UP000011115"/>
    </source>
</evidence>
<reference evidence="3" key="1">
    <citation type="journal article" date="2011" name="Nature">
        <title>Genome sequence and analysis of the tuber crop potato.</title>
        <authorList>
            <consortium name="The Potato Genome Sequencing Consortium"/>
        </authorList>
    </citation>
    <scope>NUCLEOTIDE SEQUENCE [LARGE SCALE GENOMIC DNA]</scope>
    <source>
        <strain evidence="3">cv. DM1-3 516 R44</strain>
    </source>
</reference>
<dbReference type="AlphaFoldDB" id="M1A281"/>